<dbReference type="CDD" id="cd00067">
    <property type="entry name" value="GAL4"/>
    <property type="match status" value="1"/>
</dbReference>
<dbReference type="SUPFAM" id="SSF57701">
    <property type="entry name" value="Zn2/Cys6 DNA-binding domain"/>
    <property type="match status" value="1"/>
</dbReference>
<dbReference type="STRING" id="559307.C5E3V8"/>
<dbReference type="InterPro" id="IPR001138">
    <property type="entry name" value="Zn2Cys6_DnaBD"/>
</dbReference>
<organism evidence="9 10">
    <name type="scientific">Zygosaccharomyces rouxii (strain ATCC 2623 / CBS 732 / NBRC 1130 / NCYC 568 / NRRL Y-229)</name>
    <dbReference type="NCBI Taxonomy" id="559307"/>
    <lineage>
        <taxon>Eukaryota</taxon>
        <taxon>Fungi</taxon>
        <taxon>Dikarya</taxon>
        <taxon>Ascomycota</taxon>
        <taxon>Saccharomycotina</taxon>
        <taxon>Saccharomycetes</taxon>
        <taxon>Saccharomycetales</taxon>
        <taxon>Saccharomycetaceae</taxon>
        <taxon>Zygosaccharomyces</taxon>
    </lineage>
</organism>
<feature type="compositionally biased region" description="Basic and acidic residues" evidence="7">
    <location>
        <begin position="1"/>
        <end position="16"/>
    </location>
</feature>
<dbReference type="Proteomes" id="UP000008536">
    <property type="component" value="Chromosome E"/>
</dbReference>
<dbReference type="Pfam" id="PF00172">
    <property type="entry name" value="Zn_clus"/>
    <property type="match status" value="1"/>
</dbReference>
<feature type="region of interest" description="Disordered" evidence="7">
    <location>
        <begin position="123"/>
        <end position="207"/>
    </location>
</feature>
<evidence type="ECO:0000256" key="7">
    <source>
        <dbReference type="SAM" id="MobiDB-lite"/>
    </source>
</evidence>
<evidence type="ECO:0000256" key="4">
    <source>
        <dbReference type="ARBA" id="ARBA00023125"/>
    </source>
</evidence>
<name>C5E3V8_ZYGRC</name>
<dbReference type="CDD" id="cd12148">
    <property type="entry name" value="fungal_TF_MHR"/>
    <property type="match status" value="1"/>
</dbReference>
<feature type="compositionally biased region" description="Polar residues" evidence="7">
    <location>
        <begin position="1086"/>
        <end position="1098"/>
    </location>
</feature>
<evidence type="ECO:0000256" key="6">
    <source>
        <dbReference type="ARBA" id="ARBA00023242"/>
    </source>
</evidence>
<dbReference type="Gene3D" id="4.10.240.10">
    <property type="entry name" value="Zn(2)-C6 fungal-type DNA-binding domain"/>
    <property type="match status" value="1"/>
</dbReference>
<dbReference type="FunCoup" id="C5E3V8">
    <property type="interactions" value="399"/>
</dbReference>
<keyword evidence="6" id="KW-0539">Nucleus</keyword>
<dbReference type="GO" id="GO:0000981">
    <property type="term" value="F:DNA-binding transcription factor activity, RNA polymerase II-specific"/>
    <property type="evidence" value="ECO:0007669"/>
    <property type="project" value="InterPro"/>
</dbReference>
<dbReference type="GO" id="GO:0006351">
    <property type="term" value="P:DNA-templated transcription"/>
    <property type="evidence" value="ECO:0007669"/>
    <property type="project" value="InterPro"/>
</dbReference>
<feature type="region of interest" description="Disordered" evidence="7">
    <location>
        <begin position="631"/>
        <end position="651"/>
    </location>
</feature>
<evidence type="ECO:0000259" key="8">
    <source>
        <dbReference type="PROSITE" id="PS50048"/>
    </source>
</evidence>
<accession>C5E3V8</accession>
<dbReference type="InterPro" id="IPR007219">
    <property type="entry name" value="XnlR_reg_dom"/>
</dbReference>
<feature type="compositionally biased region" description="Polar residues" evidence="7">
    <location>
        <begin position="330"/>
        <end position="344"/>
    </location>
</feature>
<sequence length="1106" mass="122605">MSSGTDRQKESDDMSGDKNQNLYDKSNGNHEMLSFNDNYAMILQKLANDNSHLLTQDLNLNSMGVGPSTSDNNNDNSNNSNNGNSANFPSTRPSDIGNSGNGGDRQNLDALLQHYQSLLTRSASQYPESSAGASVGENNNNINNRNNCSNNTVENNVSGNSVKNSEADTSGKVDSNNNTSTNNNNNGNNNSHNTTTSNNAHNSNNKSMITERPCDHCRRRQTKCVLVPDLADCVQCETKGIKCTFSDLPNNVNKFMGVADTMNPNGKHQRQDNGVDLEGLLKRAKINNNDNVAQYYAELLQNLHESMNNNNNNNNNGSSSIHASAASSAPTPTTMHNNGFVNMLQQGQQQQQPPVSLPPQQQPPPFPSQPSGQYPRSSLYVGPTSSYDLNLINHIKLDNIDQIQLLPSVSLRKVAPDVLFVLRDNFNEQAFLKQEQEVDMVERLVYPHGKVLIDIFFKLIHPCFPILHERVFLEKYSRSYRELTAPLLASIYSLSIQWWDFHPKLIGFAKPDVVEQLNEIAYRTFFQMIERPKLSIVQTGLLMLQCRSEYPNNWVLCSALVALCEELGLGIDCQDWRLPRWERGLRRRLAWAVWTQEKWTALVESRNSHLILGRNWMVKLLTEEDFPQNSPVISGSQDTTSRNSMGPENSMGNISLIDMSPTDEDFVSGNLMFQQLVSLTVILGEIMDTFYTEGATKITTRIEQVLKLAKPLQLKLREWYHSLPPQLSMNKFVPRKFNPNATLTLAYFAAEITLHRKIISTLKQDTPKELVQVCRTAAKTRLVAAIEFVRDLKSEHINAFWYTCSTGNLMLIAIFAALLYVTAQTRDEAVVVRDYLRNYIWILRVGSKSFDKSGHALKSIHVLLSQIPGLLTDELPREFVPTRSQSPMYPASQQWKVPPMMTGPSSMDSQQISPNLSQLRSVPTEILQNLSGLPGDSPRFPMNRSTAQSSPVNISGDVNGSGGSNTYGSGNESEHSIKASMDQSNSSPKDGQLTSKEESVDTEHPSPDPIMNTSSVGGVDRNLIDPSTLTQNPRGKPITPQSVNGNNEAKDNAPASNADALDKSTTSGGGSSVSPSSIHGKEDTHNASNEDLNESSPKNLDLENKD</sequence>
<evidence type="ECO:0000256" key="5">
    <source>
        <dbReference type="ARBA" id="ARBA00023163"/>
    </source>
</evidence>
<feature type="compositionally biased region" description="Polar residues" evidence="7">
    <location>
        <begin position="88"/>
        <end position="98"/>
    </location>
</feature>
<keyword evidence="2" id="KW-0862">Zinc</keyword>
<keyword evidence="5" id="KW-0804">Transcription</keyword>
<dbReference type="GO" id="GO:0003677">
    <property type="term" value="F:DNA binding"/>
    <property type="evidence" value="ECO:0007669"/>
    <property type="project" value="UniProtKB-KW"/>
</dbReference>
<dbReference type="GO" id="GO:0001080">
    <property type="term" value="P:nitrogen catabolite activation of transcription from RNA polymerase II promoter"/>
    <property type="evidence" value="ECO:0007669"/>
    <property type="project" value="TreeGrafter"/>
</dbReference>
<feature type="compositionally biased region" description="Polar residues" evidence="7">
    <location>
        <begin position="1025"/>
        <end position="1047"/>
    </location>
</feature>
<feature type="compositionally biased region" description="Polar residues" evidence="7">
    <location>
        <begin position="123"/>
        <end position="132"/>
    </location>
</feature>
<keyword evidence="4" id="KW-0238">DNA-binding</keyword>
<feature type="region of interest" description="Disordered" evidence="7">
    <location>
        <begin position="64"/>
        <end position="106"/>
    </location>
</feature>
<feature type="compositionally biased region" description="Low complexity" evidence="7">
    <location>
        <begin position="345"/>
        <end position="354"/>
    </location>
</feature>
<dbReference type="KEGG" id="zro:ZYRO0E00638g"/>
<feature type="compositionally biased region" description="Polar residues" evidence="7">
    <location>
        <begin position="943"/>
        <end position="958"/>
    </location>
</feature>
<dbReference type="PANTHER" id="PTHR31668">
    <property type="entry name" value="GLUCOSE TRANSPORT TRANSCRIPTION REGULATOR RGT1-RELATED-RELATED"/>
    <property type="match status" value="1"/>
</dbReference>
<dbReference type="InterPro" id="IPR050797">
    <property type="entry name" value="Carb_Metab_Trans_Reg"/>
</dbReference>
<feature type="region of interest" description="Disordered" evidence="7">
    <location>
        <begin position="928"/>
        <end position="1106"/>
    </location>
</feature>
<feature type="domain" description="Zn(2)-C6 fungal-type" evidence="8">
    <location>
        <begin position="213"/>
        <end position="245"/>
    </location>
</feature>
<gene>
    <name evidence="9" type="ordered locus">ZYRO0E00638g</name>
</gene>
<feature type="compositionally biased region" description="Basic and acidic residues" evidence="7">
    <location>
        <begin position="995"/>
        <end position="1006"/>
    </location>
</feature>
<evidence type="ECO:0000313" key="10">
    <source>
        <dbReference type="Proteomes" id="UP000008536"/>
    </source>
</evidence>
<dbReference type="EMBL" id="CU928181">
    <property type="protein sequence ID" value="CAR30719.1"/>
    <property type="molecule type" value="Genomic_DNA"/>
</dbReference>
<evidence type="ECO:0000256" key="1">
    <source>
        <dbReference type="ARBA" id="ARBA00022723"/>
    </source>
</evidence>
<feature type="compositionally biased region" description="Low complexity" evidence="7">
    <location>
        <begin position="175"/>
        <end position="205"/>
    </location>
</feature>
<keyword evidence="10" id="KW-1185">Reference proteome</keyword>
<evidence type="ECO:0000256" key="2">
    <source>
        <dbReference type="ARBA" id="ARBA00022833"/>
    </source>
</evidence>
<protein>
    <submittedName>
        <fullName evidence="9">ZYRO0E00638p</fullName>
    </submittedName>
</protein>
<feature type="compositionally biased region" description="Polar residues" evidence="7">
    <location>
        <begin position="882"/>
        <end position="895"/>
    </location>
</feature>
<reference evidence="9 10" key="1">
    <citation type="journal article" date="2009" name="Genome Res.">
        <title>Comparative genomics of protoploid Saccharomycetaceae.</title>
        <authorList>
            <consortium name="The Genolevures Consortium"/>
            <person name="Souciet J.-L."/>
            <person name="Dujon B."/>
            <person name="Gaillardin C."/>
            <person name="Johnston M."/>
            <person name="Baret P.V."/>
            <person name="Cliften P."/>
            <person name="Sherman D.J."/>
            <person name="Weissenbach J."/>
            <person name="Westhof E."/>
            <person name="Wincker P."/>
            <person name="Jubin C."/>
            <person name="Poulain J."/>
            <person name="Barbe V."/>
            <person name="Segurens B."/>
            <person name="Artiguenave F."/>
            <person name="Anthouard V."/>
            <person name="Vacherie B."/>
            <person name="Val M.-E."/>
            <person name="Fulton R.S."/>
            <person name="Minx P."/>
            <person name="Wilson R."/>
            <person name="Durrens P."/>
            <person name="Jean G."/>
            <person name="Marck C."/>
            <person name="Martin T."/>
            <person name="Nikolski M."/>
            <person name="Rolland T."/>
            <person name="Seret M.-L."/>
            <person name="Casaregola S."/>
            <person name="Despons L."/>
            <person name="Fairhead C."/>
            <person name="Fischer G."/>
            <person name="Lafontaine I."/>
            <person name="Leh V."/>
            <person name="Lemaire M."/>
            <person name="de Montigny J."/>
            <person name="Neuveglise C."/>
            <person name="Thierry A."/>
            <person name="Blanc-Lenfle I."/>
            <person name="Bleykasten C."/>
            <person name="Diffels J."/>
            <person name="Fritsch E."/>
            <person name="Frangeul L."/>
            <person name="Goeffon A."/>
            <person name="Jauniaux N."/>
            <person name="Kachouri-Lafond R."/>
            <person name="Payen C."/>
            <person name="Potier S."/>
            <person name="Pribylova L."/>
            <person name="Ozanne C."/>
            <person name="Richard G.-F."/>
            <person name="Sacerdot C."/>
            <person name="Straub M.-L."/>
            <person name="Talla E."/>
        </authorList>
    </citation>
    <scope>NUCLEOTIDE SEQUENCE [LARGE SCALE GENOMIC DNA]</scope>
    <source>
        <strain evidence="9 10">ATCC 2623 / CBS 732 / BCRC 21506 / NBRC 1130 / NCYC 568 / NRRL Y-229</strain>
    </source>
</reference>
<dbReference type="InParanoid" id="C5E3V8"/>
<keyword evidence="1" id="KW-0479">Metal-binding</keyword>
<dbReference type="PANTHER" id="PTHR31668:SF4">
    <property type="entry name" value="TRANSCRIPTIONAL ACTIVATOR PROTEIN DAL81"/>
    <property type="match status" value="1"/>
</dbReference>
<dbReference type="Pfam" id="PF04082">
    <property type="entry name" value="Fungal_trans"/>
    <property type="match status" value="1"/>
</dbReference>
<dbReference type="HOGENOM" id="CLU_006632_0_0_1"/>
<feature type="compositionally biased region" description="Pro residues" evidence="7">
    <location>
        <begin position="355"/>
        <end position="368"/>
    </location>
</feature>
<feature type="compositionally biased region" description="Low complexity" evidence="7">
    <location>
        <begin position="68"/>
        <end position="87"/>
    </location>
</feature>
<evidence type="ECO:0000313" key="9">
    <source>
        <dbReference type="EMBL" id="CAR30719.1"/>
    </source>
</evidence>
<dbReference type="PROSITE" id="PS50048">
    <property type="entry name" value="ZN2_CY6_FUNGAL_2"/>
    <property type="match status" value="1"/>
</dbReference>
<feature type="region of interest" description="Disordered" evidence="7">
    <location>
        <begin position="1"/>
        <end position="29"/>
    </location>
</feature>
<proteinExistence type="predicted"/>
<dbReference type="GO" id="GO:0005634">
    <property type="term" value="C:nucleus"/>
    <property type="evidence" value="ECO:0007669"/>
    <property type="project" value="TreeGrafter"/>
</dbReference>
<dbReference type="InterPro" id="IPR036864">
    <property type="entry name" value="Zn2-C6_fun-type_DNA-bd_sf"/>
</dbReference>
<feature type="compositionally biased region" description="Polar residues" evidence="7">
    <location>
        <begin position="17"/>
        <end position="26"/>
    </location>
</feature>
<feature type="compositionally biased region" description="Polar residues" evidence="7">
    <location>
        <begin position="903"/>
        <end position="914"/>
    </location>
</feature>
<dbReference type="SMART" id="SM00066">
    <property type="entry name" value="GAL4"/>
    <property type="match status" value="1"/>
</dbReference>
<keyword evidence="3" id="KW-0805">Transcription regulation</keyword>
<feature type="compositionally biased region" description="Polar residues" evidence="7">
    <location>
        <begin position="981"/>
        <end position="994"/>
    </location>
</feature>
<dbReference type="AlphaFoldDB" id="C5E3V8"/>
<feature type="region of interest" description="Disordered" evidence="7">
    <location>
        <begin position="306"/>
        <end position="379"/>
    </location>
</feature>
<dbReference type="GO" id="GO:0008270">
    <property type="term" value="F:zinc ion binding"/>
    <property type="evidence" value="ECO:0007669"/>
    <property type="project" value="InterPro"/>
</dbReference>
<feature type="compositionally biased region" description="Low complexity" evidence="7">
    <location>
        <begin position="306"/>
        <end position="329"/>
    </location>
</feature>
<evidence type="ECO:0000256" key="3">
    <source>
        <dbReference type="ARBA" id="ARBA00023015"/>
    </source>
</evidence>
<feature type="compositionally biased region" description="Low complexity" evidence="7">
    <location>
        <begin position="138"/>
        <end position="156"/>
    </location>
</feature>
<feature type="region of interest" description="Disordered" evidence="7">
    <location>
        <begin position="882"/>
        <end position="914"/>
    </location>
</feature>